<comment type="caution">
    <text evidence="10">The sequence shown here is derived from an EMBL/GenBank/DDBJ whole genome shotgun (WGS) entry which is preliminary data.</text>
</comment>
<organism evidence="10 11">
    <name type="scientific">Coemansia spiralis</name>
    <dbReference type="NCBI Taxonomy" id="417178"/>
    <lineage>
        <taxon>Eukaryota</taxon>
        <taxon>Fungi</taxon>
        <taxon>Fungi incertae sedis</taxon>
        <taxon>Zoopagomycota</taxon>
        <taxon>Kickxellomycotina</taxon>
        <taxon>Kickxellomycetes</taxon>
        <taxon>Kickxellales</taxon>
        <taxon>Kickxellaceae</taxon>
        <taxon>Coemansia</taxon>
    </lineage>
</organism>
<dbReference type="GO" id="GO:0016020">
    <property type="term" value="C:membrane"/>
    <property type="evidence" value="ECO:0007669"/>
    <property type="project" value="InterPro"/>
</dbReference>
<evidence type="ECO:0000313" key="11">
    <source>
        <dbReference type="Proteomes" id="UP001151518"/>
    </source>
</evidence>
<dbReference type="InterPro" id="IPR050173">
    <property type="entry name" value="ABC_transporter_C-like"/>
</dbReference>
<proteinExistence type="predicted"/>
<reference evidence="10" key="1">
    <citation type="submission" date="2022-07" db="EMBL/GenBank/DDBJ databases">
        <title>Phylogenomic reconstructions and comparative analyses of Kickxellomycotina fungi.</title>
        <authorList>
            <person name="Reynolds N.K."/>
            <person name="Stajich J.E."/>
            <person name="Barry K."/>
            <person name="Grigoriev I.V."/>
            <person name="Crous P."/>
            <person name="Smith M.E."/>
        </authorList>
    </citation>
    <scope>NUCLEOTIDE SEQUENCE</scope>
    <source>
        <strain evidence="10">NRRL 3115</strain>
    </source>
</reference>
<evidence type="ECO:0000256" key="8">
    <source>
        <dbReference type="SAM" id="Phobius"/>
    </source>
</evidence>
<dbReference type="InterPro" id="IPR036640">
    <property type="entry name" value="ABC1_TM_sf"/>
</dbReference>
<keyword evidence="5 8" id="KW-1133">Transmembrane helix</keyword>
<keyword evidence="3" id="KW-0547">Nucleotide-binding</keyword>
<dbReference type="GO" id="GO:0005524">
    <property type="term" value="F:ATP binding"/>
    <property type="evidence" value="ECO:0007669"/>
    <property type="project" value="UniProtKB-KW"/>
</dbReference>
<gene>
    <name evidence="10" type="ORF">GGI25_006519</name>
</gene>
<evidence type="ECO:0000256" key="6">
    <source>
        <dbReference type="ARBA" id="ARBA00023136"/>
    </source>
</evidence>
<dbReference type="AlphaFoldDB" id="A0A9W8G2D8"/>
<dbReference type="Proteomes" id="UP001151518">
    <property type="component" value="Unassembled WGS sequence"/>
</dbReference>
<sequence length="272" mass="30925">PKPVENDGSRNISNANLEDTKTEDEYNLARLQEVVEQEGIASNSNLSALQGKLVEAEEREEGYVKLEVWQNEQAMQNQNAAYWLGIYVAFCFIEIVWAMMQWVVTFIGGLKASRNIHNQLLHSIVHATPRFFDTTPVGRIINRFSRDMQTVDFGIVSMVVSWFSGIMSLVVTFIIISSIIPMFTIGAMIISISYAVIAFYYLNTSRELKRLESNSMSPLLSLFDEVINGVSTIRAFNAKKYYIMEALNRINQIMQFGQLTDGLQRVLILQVQ</sequence>
<feature type="transmembrane region" description="Helical" evidence="8">
    <location>
        <begin position="153"/>
        <end position="176"/>
    </location>
</feature>
<feature type="region of interest" description="Disordered" evidence="7">
    <location>
        <begin position="1"/>
        <end position="21"/>
    </location>
</feature>
<dbReference type="Pfam" id="PF00664">
    <property type="entry name" value="ABC_membrane"/>
    <property type="match status" value="1"/>
</dbReference>
<evidence type="ECO:0000313" key="10">
    <source>
        <dbReference type="EMBL" id="KAJ2667813.1"/>
    </source>
</evidence>
<evidence type="ECO:0000256" key="2">
    <source>
        <dbReference type="ARBA" id="ARBA00022692"/>
    </source>
</evidence>
<evidence type="ECO:0000256" key="5">
    <source>
        <dbReference type="ARBA" id="ARBA00022989"/>
    </source>
</evidence>
<dbReference type="OrthoDB" id="6500128at2759"/>
<evidence type="ECO:0000256" key="4">
    <source>
        <dbReference type="ARBA" id="ARBA00022840"/>
    </source>
</evidence>
<keyword evidence="2 8" id="KW-0812">Transmembrane</keyword>
<evidence type="ECO:0000256" key="3">
    <source>
        <dbReference type="ARBA" id="ARBA00022741"/>
    </source>
</evidence>
<keyword evidence="4" id="KW-0067">ATP-binding</keyword>
<dbReference type="InterPro" id="IPR011527">
    <property type="entry name" value="ABC1_TM_dom"/>
</dbReference>
<feature type="domain" description="ABC transmembrane type-1" evidence="9">
    <location>
        <begin position="83"/>
        <end position="272"/>
    </location>
</feature>
<dbReference type="SUPFAM" id="SSF90123">
    <property type="entry name" value="ABC transporter transmembrane region"/>
    <property type="match status" value="1"/>
</dbReference>
<dbReference type="EMBL" id="JANBTW010000269">
    <property type="protein sequence ID" value="KAJ2667813.1"/>
    <property type="molecule type" value="Genomic_DNA"/>
</dbReference>
<feature type="transmembrane region" description="Helical" evidence="8">
    <location>
        <begin position="80"/>
        <end position="104"/>
    </location>
</feature>
<evidence type="ECO:0000259" key="9">
    <source>
        <dbReference type="PROSITE" id="PS50929"/>
    </source>
</evidence>
<dbReference type="Gene3D" id="1.20.1560.10">
    <property type="entry name" value="ABC transporter type 1, transmembrane domain"/>
    <property type="match status" value="1"/>
</dbReference>
<dbReference type="PROSITE" id="PS50929">
    <property type="entry name" value="ABC_TM1F"/>
    <property type="match status" value="1"/>
</dbReference>
<feature type="transmembrane region" description="Helical" evidence="8">
    <location>
        <begin position="182"/>
        <end position="202"/>
    </location>
</feature>
<dbReference type="GO" id="GO:0140359">
    <property type="term" value="F:ABC-type transporter activity"/>
    <property type="evidence" value="ECO:0007669"/>
    <property type="project" value="InterPro"/>
</dbReference>
<dbReference type="CDD" id="cd18604">
    <property type="entry name" value="ABC_6TM_VMR1_D2_like"/>
    <property type="match status" value="1"/>
</dbReference>
<keyword evidence="1" id="KW-0813">Transport</keyword>
<evidence type="ECO:0000256" key="7">
    <source>
        <dbReference type="SAM" id="MobiDB-lite"/>
    </source>
</evidence>
<accession>A0A9W8G2D8</accession>
<name>A0A9W8G2D8_9FUNG</name>
<keyword evidence="6 8" id="KW-0472">Membrane</keyword>
<evidence type="ECO:0000256" key="1">
    <source>
        <dbReference type="ARBA" id="ARBA00022448"/>
    </source>
</evidence>
<feature type="non-terminal residue" evidence="10">
    <location>
        <position position="272"/>
    </location>
</feature>
<protein>
    <recommendedName>
        <fullName evidence="9">ABC transmembrane type-1 domain-containing protein</fullName>
    </recommendedName>
</protein>
<dbReference type="PANTHER" id="PTHR24223">
    <property type="entry name" value="ATP-BINDING CASSETTE SUB-FAMILY C"/>
    <property type="match status" value="1"/>
</dbReference>